<organism evidence="3 4">
    <name type="scientific">Agrobacterium vitis</name>
    <name type="common">Rhizobium vitis</name>
    <dbReference type="NCBI Taxonomy" id="373"/>
    <lineage>
        <taxon>Bacteria</taxon>
        <taxon>Pseudomonadati</taxon>
        <taxon>Pseudomonadota</taxon>
        <taxon>Alphaproteobacteria</taxon>
        <taxon>Hyphomicrobiales</taxon>
        <taxon>Rhizobiaceae</taxon>
        <taxon>Rhizobium/Agrobacterium group</taxon>
        <taxon>Agrobacterium</taxon>
    </lineage>
</organism>
<feature type="transmembrane region" description="Helical" evidence="1">
    <location>
        <begin position="20"/>
        <end position="38"/>
    </location>
</feature>
<feature type="transmembrane region" description="Helical" evidence="1">
    <location>
        <begin position="89"/>
        <end position="110"/>
    </location>
</feature>
<reference evidence="3 4" key="1">
    <citation type="submission" date="2019-12" db="EMBL/GenBank/DDBJ databases">
        <title>Whole-genome sequencing of Allorhizobium vitis.</title>
        <authorList>
            <person name="Gan H.M."/>
            <person name="Szegedi E."/>
            <person name="Burr T."/>
            <person name="Savka M.A."/>
        </authorList>
    </citation>
    <scope>NUCLEOTIDE SEQUENCE [LARGE SCALE GENOMIC DNA]</scope>
    <source>
        <strain evidence="3 4">CG989</strain>
    </source>
</reference>
<dbReference type="GO" id="GO:0016020">
    <property type="term" value="C:membrane"/>
    <property type="evidence" value="ECO:0007669"/>
    <property type="project" value="TreeGrafter"/>
</dbReference>
<accession>A0AAE4W9K1</accession>
<keyword evidence="3" id="KW-0012">Acyltransferase</keyword>
<dbReference type="Proteomes" id="UP000436692">
    <property type="component" value="Unassembled WGS sequence"/>
</dbReference>
<feature type="transmembrane region" description="Helical" evidence="1">
    <location>
        <begin position="334"/>
        <end position="355"/>
    </location>
</feature>
<feature type="transmembrane region" description="Helical" evidence="1">
    <location>
        <begin position="122"/>
        <end position="141"/>
    </location>
</feature>
<keyword evidence="1" id="KW-0812">Transmembrane</keyword>
<dbReference type="GO" id="GO:0016747">
    <property type="term" value="F:acyltransferase activity, transferring groups other than amino-acyl groups"/>
    <property type="evidence" value="ECO:0007669"/>
    <property type="project" value="InterPro"/>
</dbReference>
<dbReference type="InterPro" id="IPR002656">
    <property type="entry name" value="Acyl_transf_3_dom"/>
</dbReference>
<dbReference type="PANTHER" id="PTHR23028:SF53">
    <property type="entry name" value="ACYL_TRANSF_3 DOMAIN-CONTAINING PROTEIN"/>
    <property type="match status" value="1"/>
</dbReference>
<keyword evidence="3" id="KW-0808">Transferase</keyword>
<feature type="transmembrane region" description="Helical" evidence="1">
    <location>
        <begin position="50"/>
        <end position="69"/>
    </location>
</feature>
<dbReference type="Pfam" id="PF01757">
    <property type="entry name" value="Acyl_transf_3"/>
    <property type="match status" value="1"/>
</dbReference>
<dbReference type="AlphaFoldDB" id="A0AAE4W9K1"/>
<evidence type="ECO:0000256" key="1">
    <source>
        <dbReference type="SAM" id="Phobius"/>
    </source>
</evidence>
<name>A0AAE4W9K1_AGRVI</name>
<dbReference type="RefSeq" id="WP_156546459.1">
    <property type="nucleotide sequence ID" value="NZ_JABAEJ010000001.1"/>
</dbReference>
<sequence>MKSIGSVLDEHRGIGPGFDFLRIFLAVMVLLDHSFLIAEGEKYQFSQPGITVLQAAILPMFFALSGFLITGSAIRLRLKDFLLNRGIRIVPALAVDIVFAALILGPLFTTVSLPTYFQSYEFWAYFANIFGVIHYVLPGVFEQNPFPSTVNGSLWTVPYEIGCYAIMSALIIFGLLKRPFMALVATACVAVIIIALKVENISPSSMGGLFPPESSGYTLLNHFIGLRGLMLYVNFMLGSVFFLFRRFIPKHWTLAVISCIVPIAASFALPEVSGSTLCTIFAPMLVYLTVYVGMLRIPPIPLYHRGDYSYGIYLYGYPFQQALVNLFPKLTSPCLHFVISLPIATVIAMGSWHFIEKPILRLRKKFSFTAQKGEEKEVLPQAAAVTRSA</sequence>
<comment type="caution">
    <text evidence="3">The sequence shown here is derived from an EMBL/GenBank/DDBJ whole genome shotgun (WGS) entry which is preliminary data.</text>
</comment>
<feature type="domain" description="Acyltransferase 3" evidence="2">
    <location>
        <begin position="17"/>
        <end position="349"/>
    </location>
</feature>
<keyword evidence="1" id="KW-1133">Transmembrane helix</keyword>
<dbReference type="InterPro" id="IPR050879">
    <property type="entry name" value="Acyltransferase_3"/>
</dbReference>
<feature type="transmembrane region" description="Helical" evidence="1">
    <location>
        <begin position="218"/>
        <end position="244"/>
    </location>
</feature>
<dbReference type="PANTHER" id="PTHR23028">
    <property type="entry name" value="ACETYLTRANSFERASE"/>
    <property type="match status" value="1"/>
</dbReference>
<dbReference type="GO" id="GO:0000271">
    <property type="term" value="P:polysaccharide biosynthetic process"/>
    <property type="evidence" value="ECO:0007669"/>
    <property type="project" value="TreeGrafter"/>
</dbReference>
<feature type="transmembrane region" description="Helical" evidence="1">
    <location>
        <begin position="251"/>
        <end position="268"/>
    </location>
</feature>
<keyword evidence="1" id="KW-0472">Membrane</keyword>
<feature type="transmembrane region" description="Helical" evidence="1">
    <location>
        <begin position="153"/>
        <end position="173"/>
    </location>
</feature>
<proteinExistence type="predicted"/>
<feature type="transmembrane region" description="Helical" evidence="1">
    <location>
        <begin position="310"/>
        <end position="328"/>
    </location>
</feature>
<evidence type="ECO:0000313" key="4">
    <source>
        <dbReference type="Proteomes" id="UP000436692"/>
    </source>
</evidence>
<evidence type="ECO:0000259" key="2">
    <source>
        <dbReference type="Pfam" id="PF01757"/>
    </source>
</evidence>
<evidence type="ECO:0000313" key="3">
    <source>
        <dbReference type="EMBL" id="MUZ56358.1"/>
    </source>
</evidence>
<protein>
    <submittedName>
        <fullName evidence="3">Acyltransferase family protein</fullName>
    </submittedName>
</protein>
<dbReference type="EMBL" id="WPHM01000001">
    <property type="protein sequence ID" value="MUZ56358.1"/>
    <property type="molecule type" value="Genomic_DNA"/>
</dbReference>
<feature type="transmembrane region" description="Helical" evidence="1">
    <location>
        <begin position="280"/>
        <end position="298"/>
    </location>
</feature>
<feature type="transmembrane region" description="Helical" evidence="1">
    <location>
        <begin position="180"/>
        <end position="198"/>
    </location>
</feature>
<gene>
    <name evidence="3" type="ORF">GOZ95_02655</name>
</gene>